<evidence type="ECO:0000256" key="1">
    <source>
        <dbReference type="SAM" id="MobiDB-lite"/>
    </source>
</evidence>
<organism evidence="2 3">
    <name type="scientific">Sulfitobacter indolifex HEL-45</name>
    <dbReference type="NCBI Taxonomy" id="391624"/>
    <lineage>
        <taxon>Bacteria</taxon>
        <taxon>Pseudomonadati</taxon>
        <taxon>Pseudomonadota</taxon>
        <taxon>Alphaproteobacteria</taxon>
        <taxon>Rhodobacterales</taxon>
        <taxon>Roseobacteraceae</taxon>
        <taxon>Sulfitobacter</taxon>
    </lineage>
</organism>
<dbReference type="Proteomes" id="UP000003257">
    <property type="component" value="Unassembled WGS sequence"/>
</dbReference>
<sequence>MSDENEKTGTGNGTGNGSDQKTRQRVVTDLKAASEIIENSAFDLAGAANPDTVSDLIRIAADLQMLIRQLSQRSSH</sequence>
<evidence type="ECO:0000313" key="3">
    <source>
        <dbReference type="Proteomes" id="UP000003257"/>
    </source>
</evidence>
<evidence type="ECO:0000313" key="2">
    <source>
        <dbReference type="EMBL" id="EDQ04938.1"/>
    </source>
</evidence>
<feature type="region of interest" description="Disordered" evidence="1">
    <location>
        <begin position="1"/>
        <end position="25"/>
    </location>
</feature>
<dbReference type="EMBL" id="ABID01000002">
    <property type="protein sequence ID" value="EDQ04938.1"/>
    <property type="molecule type" value="Genomic_DNA"/>
</dbReference>
<gene>
    <name evidence="2" type="ORF">OIHEL45_09363</name>
</gene>
<reference evidence="2 3" key="1">
    <citation type="submission" date="2007-11" db="EMBL/GenBank/DDBJ databases">
        <authorList>
            <person name="Wagner-Dobler I."/>
            <person name="Ferriera S."/>
            <person name="Johnson J."/>
            <person name="Kravitz S."/>
            <person name="Beeson K."/>
            <person name="Sutton G."/>
            <person name="Rogers Y.-H."/>
            <person name="Friedman R."/>
            <person name="Frazier M."/>
            <person name="Venter J.C."/>
        </authorList>
    </citation>
    <scope>NUCLEOTIDE SEQUENCE [LARGE SCALE GENOMIC DNA]</scope>
    <source>
        <strain evidence="2 3">HEL-45</strain>
    </source>
</reference>
<comment type="caution">
    <text evidence="2">The sequence shown here is derived from an EMBL/GenBank/DDBJ whole genome shotgun (WGS) entry which is preliminary data.</text>
</comment>
<dbReference type="RefSeq" id="WP_007119076.1">
    <property type="nucleotide sequence ID" value="NZ_ABID01000002.1"/>
</dbReference>
<proteinExistence type="predicted"/>
<name>A0ABM9X655_9RHOB</name>
<accession>A0ABM9X655</accession>
<protein>
    <submittedName>
        <fullName evidence="2">Uncharacterized protein</fullName>
    </submittedName>
</protein>
<keyword evidence="3" id="KW-1185">Reference proteome</keyword>